<dbReference type="Gene3D" id="3.40.630.150">
    <property type="entry name" value="Malonyl-CoA decarboxylase, catalytic domain"/>
    <property type="match status" value="1"/>
</dbReference>
<feature type="compositionally biased region" description="Gly residues" evidence="1">
    <location>
        <begin position="70"/>
        <end position="79"/>
    </location>
</feature>
<dbReference type="EMBL" id="CABPSR010000011">
    <property type="protein sequence ID" value="VVE82751.1"/>
    <property type="molecule type" value="Genomic_DNA"/>
</dbReference>
<dbReference type="Proteomes" id="UP000335538">
    <property type="component" value="Unassembled WGS sequence"/>
</dbReference>
<feature type="compositionally biased region" description="Low complexity" evidence="1">
    <location>
        <begin position="18"/>
        <end position="41"/>
    </location>
</feature>
<evidence type="ECO:0000259" key="3">
    <source>
        <dbReference type="Pfam" id="PF17408"/>
    </source>
</evidence>
<feature type="compositionally biased region" description="Basic and acidic residues" evidence="1">
    <location>
        <begin position="80"/>
        <end position="91"/>
    </location>
</feature>
<dbReference type="InterPro" id="IPR035372">
    <property type="entry name" value="MCD_N"/>
</dbReference>
<dbReference type="Pfam" id="PF17408">
    <property type="entry name" value="MCD_N"/>
    <property type="match status" value="1"/>
</dbReference>
<accession>A0A5E5B940</accession>
<dbReference type="InterPro" id="IPR042303">
    <property type="entry name" value="Malonyl_CoA_deC_C_sf"/>
</dbReference>
<name>A0A5E5B940_9BURK</name>
<sequence length="541" mass="58167">MKDEPIMSAMSVPVALSPSMAAASSSPSSPSSSSLASSSAPGRGASEVSAPVPSPKPTLGERLGQWFGRGKSGGQGGAPKDGKDGGEGKGDAKVVAAPLSARAENALRRQLAQCFSARLTDSSANEAAREFMARYGAASAEEQLALLTVVADICASDGEVGGEGKGAIKDSGKDAAKDAAKDTAKDARRAANAATGLAGALGSARVRFLKRFNALPDGLPFLVGWRADMLRHRAALPGLAALEEDLGSLFSTWFDVGLLELHPITWDSPASLLEKLMRYEAVHEISSWADLRNRLDSDRRCYAFFHPRMSREPLIFVEVAFVPEMATDVHSLLDEKAPLEDLRRVRWAIFYSISNTQPGLRGVSFGNFLLKRVIDELHVDFPKLRNFATLSPIPGFNDWLRQLSAQALAEALGPKRVKLLAQEPSLAKQASGTQMMAWLQASPDRKSGQALQRALGEALAAHYLARETVHGQPRDPVARFHLGNGARVERINWHADLSKKGAKQSCGMMVNYLYEPDELDANLQRLIDGEPALGRAVSRLL</sequence>
<dbReference type="Pfam" id="PF05292">
    <property type="entry name" value="MCD"/>
    <property type="match status" value="1"/>
</dbReference>
<dbReference type="InterPro" id="IPR038917">
    <property type="entry name" value="Malonyl_CoA_deC"/>
</dbReference>
<dbReference type="InterPro" id="IPR038351">
    <property type="entry name" value="MCD_N_sf"/>
</dbReference>
<proteinExistence type="predicted"/>
<dbReference type="GO" id="GO:0006085">
    <property type="term" value="P:acetyl-CoA biosynthetic process"/>
    <property type="evidence" value="ECO:0007669"/>
    <property type="project" value="TreeGrafter"/>
</dbReference>
<organism evidence="4 5">
    <name type="scientific">Pandoraea sputorum</name>
    <dbReference type="NCBI Taxonomy" id="93222"/>
    <lineage>
        <taxon>Bacteria</taxon>
        <taxon>Pseudomonadati</taxon>
        <taxon>Pseudomonadota</taxon>
        <taxon>Betaproteobacteria</taxon>
        <taxon>Burkholderiales</taxon>
        <taxon>Burkholderiaceae</taxon>
        <taxon>Pandoraea</taxon>
    </lineage>
</organism>
<reference evidence="4 5" key="1">
    <citation type="submission" date="2019-08" db="EMBL/GenBank/DDBJ databases">
        <authorList>
            <person name="Peeters C."/>
        </authorList>
    </citation>
    <scope>NUCLEOTIDE SEQUENCE [LARGE SCALE GENOMIC DNA]</scope>
    <source>
        <strain evidence="4 5">LMG 31121</strain>
    </source>
</reference>
<dbReference type="AlphaFoldDB" id="A0A5E5B940"/>
<evidence type="ECO:0000313" key="5">
    <source>
        <dbReference type="Proteomes" id="UP000335538"/>
    </source>
</evidence>
<dbReference type="GO" id="GO:0006633">
    <property type="term" value="P:fatty acid biosynthetic process"/>
    <property type="evidence" value="ECO:0007669"/>
    <property type="project" value="InterPro"/>
</dbReference>
<dbReference type="GO" id="GO:2001294">
    <property type="term" value="P:malonyl-CoA catabolic process"/>
    <property type="evidence" value="ECO:0007669"/>
    <property type="project" value="TreeGrafter"/>
</dbReference>
<dbReference type="PANTHER" id="PTHR28641:SF1">
    <property type="entry name" value="MALONYL-COA DECARBOXYLASE, MITOCHONDRIAL"/>
    <property type="match status" value="1"/>
</dbReference>
<feature type="domain" description="Malonyl-CoA decarboxylase N-terminal" evidence="3">
    <location>
        <begin position="180"/>
        <end position="254"/>
    </location>
</feature>
<evidence type="ECO:0000313" key="4">
    <source>
        <dbReference type="EMBL" id="VVE82751.1"/>
    </source>
</evidence>
<feature type="domain" description="Malonyl-CoA decarboxylase C-terminal" evidence="2">
    <location>
        <begin position="257"/>
        <end position="515"/>
    </location>
</feature>
<protein>
    <submittedName>
        <fullName evidence="4">Malonyl-CoA decarboxylase</fullName>
    </submittedName>
</protein>
<dbReference type="PANTHER" id="PTHR28641">
    <property type="match status" value="1"/>
</dbReference>
<dbReference type="Gene3D" id="1.20.140.90">
    <property type="entry name" value="Malonyl-CoA decarboxylase, oligemerization domain"/>
    <property type="match status" value="1"/>
</dbReference>
<gene>
    <name evidence="4" type="ORF">PSP31121_03948</name>
</gene>
<feature type="region of interest" description="Disordered" evidence="1">
    <location>
        <begin position="18"/>
        <end position="91"/>
    </location>
</feature>
<evidence type="ECO:0000259" key="2">
    <source>
        <dbReference type="Pfam" id="PF05292"/>
    </source>
</evidence>
<evidence type="ECO:0000256" key="1">
    <source>
        <dbReference type="SAM" id="MobiDB-lite"/>
    </source>
</evidence>
<dbReference type="GO" id="GO:0050080">
    <property type="term" value="F:malonyl-CoA decarboxylase activity"/>
    <property type="evidence" value="ECO:0007669"/>
    <property type="project" value="InterPro"/>
</dbReference>
<dbReference type="InterPro" id="IPR007956">
    <property type="entry name" value="Malonyl_CoA_deC_C"/>
</dbReference>